<keyword evidence="4 9" id="KW-0328">Glycosyltransferase</keyword>
<evidence type="ECO:0000313" key="9">
    <source>
        <dbReference type="EMBL" id="SFV50591.1"/>
    </source>
</evidence>
<comment type="pathway">
    <text evidence="1">Amino-acid biosynthesis; L-tryptophan biosynthesis; L-tryptophan from chorismate: step 2/5.</text>
</comment>
<dbReference type="PANTHER" id="PTHR43285:SF2">
    <property type="entry name" value="ANTHRANILATE PHOSPHORIBOSYLTRANSFERASE"/>
    <property type="match status" value="1"/>
</dbReference>
<evidence type="ECO:0000256" key="3">
    <source>
        <dbReference type="ARBA" id="ARBA00022605"/>
    </source>
</evidence>
<sequence>MESSMGDNQERFEKLFENQMSVDEARDFLVDLYEKGESASDIAIAATIMREHSIKLPISKELQSKAVDIVGTGGDKSGSFNISTTVSLLLSSLGSVVAKHGSRSITSNSGSADLLEALGINLNLSPQKQVEMLEEVGFCFIFAINHHPAMKHIMPIRKSIDHRTIFNILGPLTNPAGAKKYLLGVFAPDYIERMANALLELDVDRAYVVSSDDGMDEISLATTSQFAYVQSGIVSQGIIDPREHGFDLSPKESILGGSAIENAQITRDILSGLEQGAKRDIVVLNAMFALFADGKVRDLKEAKEMVLSALDSGIAFKHLKKISDISNKL</sequence>
<reference evidence="9" key="1">
    <citation type="submission" date="2016-10" db="EMBL/GenBank/DDBJ databases">
        <authorList>
            <person name="de Groot N.N."/>
        </authorList>
    </citation>
    <scope>NUCLEOTIDE SEQUENCE</scope>
</reference>
<evidence type="ECO:0000256" key="4">
    <source>
        <dbReference type="ARBA" id="ARBA00022676"/>
    </source>
</evidence>
<keyword evidence="3" id="KW-0028">Amino-acid biosynthesis</keyword>
<dbReference type="InterPro" id="IPR035902">
    <property type="entry name" value="Nuc_phospho_transferase"/>
</dbReference>
<dbReference type="Gene3D" id="3.40.1030.10">
    <property type="entry name" value="Nucleoside phosphorylase/phosphoribosyltransferase catalytic domain"/>
    <property type="match status" value="1"/>
</dbReference>
<organism evidence="9">
    <name type="scientific">hydrothermal vent metagenome</name>
    <dbReference type="NCBI Taxonomy" id="652676"/>
    <lineage>
        <taxon>unclassified sequences</taxon>
        <taxon>metagenomes</taxon>
        <taxon>ecological metagenomes</taxon>
    </lineage>
</organism>
<dbReference type="FunFam" id="3.40.1030.10:FF:000002">
    <property type="entry name" value="Anthranilate phosphoribosyltransferase"/>
    <property type="match status" value="1"/>
</dbReference>
<dbReference type="GO" id="GO:0004048">
    <property type="term" value="F:anthranilate phosphoribosyltransferase activity"/>
    <property type="evidence" value="ECO:0007669"/>
    <property type="project" value="UniProtKB-EC"/>
</dbReference>
<dbReference type="GO" id="GO:0005829">
    <property type="term" value="C:cytosol"/>
    <property type="evidence" value="ECO:0007669"/>
    <property type="project" value="TreeGrafter"/>
</dbReference>
<keyword evidence="5 9" id="KW-0808">Transferase</keyword>
<dbReference type="Pfam" id="PF00591">
    <property type="entry name" value="Glycos_transf_3"/>
    <property type="match status" value="1"/>
</dbReference>
<evidence type="ECO:0000256" key="2">
    <source>
        <dbReference type="ARBA" id="ARBA00011948"/>
    </source>
</evidence>
<dbReference type="EMBL" id="FPHC01000013">
    <property type="protein sequence ID" value="SFV50591.1"/>
    <property type="molecule type" value="Genomic_DNA"/>
</dbReference>
<dbReference type="EC" id="2.4.2.18" evidence="2"/>
<keyword evidence="7" id="KW-0057">Aromatic amino acid biosynthesis</keyword>
<evidence type="ECO:0000256" key="5">
    <source>
        <dbReference type="ARBA" id="ARBA00022679"/>
    </source>
</evidence>
<name>A0A1W1BAH7_9ZZZZ</name>
<dbReference type="GO" id="GO:0000162">
    <property type="term" value="P:L-tryptophan biosynthetic process"/>
    <property type="evidence" value="ECO:0007669"/>
    <property type="project" value="UniProtKB-KW"/>
</dbReference>
<gene>
    <name evidence="9" type="ORF">MNB_SV-6-1811</name>
</gene>
<proteinExistence type="inferred from homology"/>
<evidence type="ECO:0000259" key="8">
    <source>
        <dbReference type="Pfam" id="PF00591"/>
    </source>
</evidence>
<dbReference type="NCBIfam" id="TIGR01245">
    <property type="entry name" value="trpD"/>
    <property type="match status" value="1"/>
</dbReference>
<feature type="domain" description="Glycosyl transferase family 3" evidence="8">
    <location>
        <begin position="64"/>
        <end position="315"/>
    </location>
</feature>
<dbReference type="HAMAP" id="MF_00211">
    <property type="entry name" value="TrpD"/>
    <property type="match status" value="1"/>
</dbReference>
<dbReference type="Gene3D" id="1.20.970.10">
    <property type="entry name" value="Transferase, Pyrimidine Nucleoside Phosphorylase, Chain C"/>
    <property type="match status" value="1"/>
</dbReference>
<dbReference type="AlphaFoldDB" id="A0A1W1BAH7"/>
<evidence type="ECO:0000256" key="1">
    <source>
        <dbReference type="ARBA" id="ARBA00004907"/>
    </source>
</evidence>
<protein>
    <recommendedName>
        <fullName evidence="2">anthranilate phosphoribosyltransferase</fullName>
        <ecNumber evidence="2">2.4.2.18</ecNumber>
    </recommendedName>
</protein>
<dbReference type="SUPFAM" id="SSF52418">
    <property type="entry name" value="Nucleoside phosphorylase/phosphoribosyltransferase catalytic domain"/>
    <property type="match status" value="1"/>
</dbReference>
<evidence type="ECO:0000256" key="7">
    <source>
        <dbReference type="ARBA" id="ARBA00023141"/>
    </source>
</evidence>
<dbReference type="InterPro" id="IPR005940">
    <property type="entry name" value="Anthranilate_Pribosyl_Tfrase"/>
</dbReference>
<dbReference type="InterPro" id="IPR000312">
    <property type="entry name" value="Glycosyl_Trfase_fam3"/>
</dbReference>
<dbReference type="PANTHER" id="PTHR43285">
    <property type="entry name" value="ANTHRANILATE PHOSPHORIBOSYLTRANSFERASE"/>
    <property type="match status" value="1"/>
</dbReference>
<keyword evidence="6" id="KW-0822">Tryptophan biosynthesis</keyword>
<accession>A0A1W1BAH7</accession>
<evidence type="ECO:0000256" key="6">
    <source>
        <dbReference type="ARBA" id="ARBA00022822"/>
    </source>
</evidence>